<accession>A0A3N4JQK1</accession>
<reference evidence="1 2" key="1">
    <citation type="journal article" date="2018" name="Nat. Ecol. Evol.">
        <title>Pezizomycetes genomes reveal the molecular basis of ectomycorrhizal truffle lifestyle.</title>
        <authorList>
            <person name="Murat C."/>
            <person name="Payen T."/>
            <person name="Noel B."/>
            <person name="Kuo A."/>
            <person name="Morin E."/>
            <person name="Chen J."/>
            <person name="Kohler A."/>
            <person name="Krizsan K."/>
            <person name="Balestrini R."/>
            <person name="Da Silva C."/>
            <person name="Montanini B."/>
            <person name="Hainaut M."/>
            <person name="Levati E."/>
            <person name="Barry K.W."/>
            <person name="Belfiori B."/>
            <person name="Cichocki N."/>
            <person name="Clum A."/>
            <person name="Dockter R.B."/>
            <person name="Fauchery L."/>
            <person name="Guy J."/>
            <person name="Iotti M."/>
            <person name="Le Tacon F."/>
            <person name="Lindquist E.A."/>
            <person name="Lipzen A."/>
            <person name="Malagnac F."/>
            <person name="Mello A."/>
            <person name="Molinier V."/>
            <person name="Miyauchi S."/>
            <person name="Poulain J."/>
            <person name="Riccioni C."/>
            <person name="Rubini A."/>
            <person name="Sitrit Y."/>
            <person name="Splivallo R."/>
            <person name="Traeger S."/>
            <person name="Wang M."/>
            <person name="Zifcakova L."/>
            <person name="Wipf D."/>
            <person name="Zambonelli A."/>
            <person name="Paolocci F."/>
            <person name="Nowrousian M."/>
            <person name="Ottonello S."/>
            <person name="Baldrian P."/>
            <person name="Spatafora J.W."/>
            <person name="Henrissat B."/>
            <person name="Nagy L.G."/>
            <person name="Aury J.M."/>
            <person name="Wincker P."/>
            <person name="Grigoriev I.V."/>
            <person name="Bonfante P."/>
            <person name="Martin F.M."/>
        </authorList>
    </citation>
    <scope>NUCLEOTIDE SEQUENCE [LARGE SCALE GENOMIC DNA]</scope>
    <source>
        <strain evidence="1 2">120613-1</strain>
    </source>
</reference>
<dbReference type="AlphaFoldDB" id="A0A3N4JQK1"/>
<gene>
    <name evidence="1" type="ORF">L873DRAFT_1788952</name>
</gene>
<dbReference type="OrthoDB" id="5479211at2759"/>
<proteinExistence type="predicted"/>
<keyword evidence="2" id="KW-1185">Reference proteome</keyword>
<name>A0A3N4JQK1_9PEZI</name>
<dbReference type="Proteomes" id="UP000276215">
    <property type="component" value="Unassembled WGS sequence"/>
</dbReference>
<evidence type="ECO:0000313" key="1">
    <source>
        <dbReference type="EMBL" id="RPB00600.1"/>
    </source>
</evidence>
<protein>
    <submittedName>
        <fullName evidence="1">Uncharacterized protein</fullName>
    </submittedName>
</protein>
<organism evidence="1 2">
    <name type="scientific">Choiromyces venosus 120613-1</name>
    <dbReference type="NCBI Taxonomy" id="1336337"/>
    <lineage>
        <taxon>Eukaryota</taxon>
        <taxon>Fungi</taxon>
        <taxon>Dikarya</taxon>
        <taxon>Ascomycota</taxon>
        <taxon>Pezizomycotina</taxon>
        <taxon>Pezizomycetes</taxon>
        <taxon>Pezizales</taxon>
        <taxon>Tuberaceae</taxon>
        <taxon>Choiromyces</taxon>
    </lineage>
</organism>
<sequence length="224" mass="24918">MPKYITITGMTPENYFNLKVHIKTLLLPGTPGFEKKPWGNKESTPIYREWLNQVLDTIGPQFFPEGGSGLVWPTHYEGIYKAIRNVVVDLSWKMRKGYELKMEEETRAVFQAPEAEDGEPHEAGPAGTVDDLGDVIKVSGGVMQTQGQGGDHGIVMHEQDGRTTDEEMDGAVLGLEDLYLLTMHETSTGLPDLSGEEIDWDELLDFNPEEPFPCSFIGFIVALS</sequence>
<evidence type="ECO:0000313" key="2">
    <source>
        <dbReference type="Proteomes" id="UP000276215"/>
    </source>
</evidence>
<dbReference type="EMBL" id="ML120379">
    <property type="protein sequence ID" value="RPB00600.1"/>
    <property type="molecule type" value="Genomic_DNA"/>
</dbReference>